<reference evidence="11" key="1">
    <citation type="journal article" date="2016" name="Sci. Rep.">
        <title>Molecular characterization of firefly nuptial gifts: a multi-omics approach sheds light on postcopulatory sexual selection.</title>
        <authorList>
            <person name="Al-Wathiqui N."/>
            <person name="Fallon T.R."/>
            <person name="South A."/>
            <person name="Weng J.K."/>
            <person name="Lewis S.M."/>
        </authorList>
    </citation>
    <scope>NUCLEOTIDE SEQUENCE</scope>
</reference>
<dbReference type="Gene3D" id="1.10.640.10">
    <property type="entry name" value="Haem peroxidase domain superfamily, animal type"/>
    <property type="match status" value="1"/>
</dbReference>
<proteinExistence type="predicted"/>
<evidence type="ECO:0000256" key="3">
    <source>
        <dbReference type="ARBA" id="ARBA00022559"/>
    </source>
</evidence>
<evidence type="ECO:0000256" key="1">
    <source>
        <dbReference type="ARBA" id="ARBA00004613"/>
    </source>
</evidence>
<dbReference type="EMBL" id="GEZM01033908">
    <property type="protein sequence ID" value="JAV84050.1"/>
    <property type="molecule type" value="Transcribed_RNA"/>
</dbReference>
<dbReference type="GO" id="GO:0004601">
    <property type="term" value="F:peroxidase activity"/>
    <property type="evidence" value="ECO:0007669"/>
    <property type="project" value="UniProtKB-KW"/>
</dbReference>
<evidence type="ECO:0000313" key="11">
    <source>
        <dbReference type="EMBL" id="JAV84050.1"/>
    </source>
</evidence>
<keyword evidence="7 9" id="KW-0408">Iron</keyword>
<keyword evidence="2" id="KW-0964">Secreted</keyword>
<evidence type="ECO:0000256" key="6">
    <source>
        <dbReference type="ARBA" id="ARBA00023002"/>
    </source>
</evidence>
<dbReference type="CDD" id="cd09823">
    <property type="entry name" value="peroxinectin_like"/>
    <property type="match status" value="1"/>
</dbReference>
<dbReference type="GO" id="GO:0006979">
    <property type="term" value="P:response to oxidative stress"/>
    <property type="evidence" value="ECO:0007669"/>
    <property type="project" value="InterPro"/>
</dbReference>
<feature type="signal peptide" evidence="10">
    <location>
        <begin position="1"/>
        <end position="22"/>
    </location>
</feature>
<dbReference type="FunFam" id="1.10.640.10:FF:000003">
    <property type="entry name" value="chorion peroxidase"/>
    <property type="match status" value="1"/>
</dbReference>
<dbReference type="GO" id="GO:0020037">
    <property type="term" value="F:heme binding"/>
    <property type="evidence" value="ECO:0007669"/>
    <property type="project" value="InterPro"/>
</dbReference>
<dbReference type="EMBL" id="GEZM01033906">
    <property type="protein sequence ID" value="JAV84054.1"/>
    <property type="molecule type" value="Transcribed_RNA"/>
</dbReference>
<dbReference type="GO" id="GO:0046872">
    <property type="term" value="F:metal ion binding"/>
    <property type="evidence" value="ECO:0007669"/>
    <property type="project" value="UniProtKB-KW"/>
</dbReference>
<comment type="subcellular location">
    <subcellularLocation>
        <location evidence="1">Secreted</location>
    </subcellularLocation>
</comment>
<dbReference type="PRINTS" id="PR00457">
    <property type="entry name" value="ANPEROXIDASE"/>
</dbReference>
<evidence type="ECO:0000256" key="5">
    <source>
        <dbReference type="ARBA" id="ARBA00022729"/>
    </source>
</evidence>
<dbReference type="PROSITE" id="PS50292">
    <property type="entry name" value="PEROXIDASE_3"/>
    <property type="match status" value="1"/>
</dbReference>
<dbReference type="AlphaFoldDB" id="A0A1Y1MHD3"/>
<dbReference type="PANTHER" id="PTHR11475:SF4">
    <property type="entry name" value="CHORION PEROXIDASE"/>
    <property type="match status" value="1"/>
</dbReference>
<keyword evidence="3" id="KW-0575">Peroxidase</keyword>
<dbReference type="GO" id="GO:0005576">
    <property type="term" value="C:extracellular region"/>
    <property type="evidence" value="ECO:0007669"/>
    <property type="project" value="UniProtKB-SubCell"/>
</dbReference>
<organism evidence="11">
    <name type="scientific">Photinus pyralis</name>
    <name type="common">Common eastern firefly</name>
    <name type="synonym">Lampyris pyralis</name>
    <dbReference type="NCBI Taxonomy" id="7054"/>
    <lineage>
        <taxon>Eukaryota</taxon>
        <taxon>Metazoa</taxon>
        <taxon>Ecdysozoa</taxon>
        <taxon>Arthropoda</taxon>
        <taxon>Hexapoda</taxon>
        <taxon>Insecta</taxon>
        <taxon>Pterygota</taxon>
        <taxon>Neoptera</taxon>
        <taxon>Endopterygota</taxon>
        <taxon>Coleoptera</taxon>
        <taxon>Polyphaga</taxon>
        <taxon>Elateriformia</taxon>
        <taxon>Elateroidea</taxon>
        <taxon>Lampyridae</taxon>
        <taxon>Lampyrinae</taxon>
        <taxon>Photinus</taxon>
    </lineage>
</organism>
<dbReference type="EMBL" id="GEZM01033907">
    <property type="protein sequence ID" value="JAV84053.1"/>
    <property type="molecule type" value="Transcribed_RNA"/>
</dbReference>
<evidence type="ECO:0000256" key="7">
    <source>
        <dbReference type="ARBA" id="ARBA00023004"/>
    </source>
</evidence>
<feature type="binding site" description="axial binding residue" evidence="9">
    <location>
        <position position="569"/>
    </location>
    <ligand>
        <name>heme b</name>
        <dbReference type="ChEBI" id="CHEBI:60344"/>
    </ligand>
    <ligandPart>
        <name>Fe</name>
        <dbReference type="ChEBI" id="CHEBI:18248"/>
    </ligandPart>
</feature>
<accession>A0A1Y1MHD3</accession>
<keyword evidence="4 9" id="KW-0349">Heme</keyword>
<keyword evidence="8" id="KW-0325">Glycoprotein</keyword>
<feature type="chain" id="PRO_5011907461" description="Chorion peroxidase" evidence="10">
    <location>
        <begin position="23"/>
        <end position="809"/>
    </location>
</feature>
<dbReference type="PANTHER" id="PTHR11475">
    <property type="entry name" value="OXIDASE/PEROXIDASE"/>
    <property type="match status" value="1"/>
</dbReference>
<keyword evidence="9" id="KW-0479">Metal-binding</keyword>
<evidence type="ECO:0000256" key="8">
    <source>
        <dbReference type="ARBA" id="ARBA00023180"/>
    </source>
</evidence>
<sequence length="809" mass="91417">MAYCTSFLLALQFTWMARSLTAHIPAKRMTISHIGHHRSFEVVDHHQHGFTPAPHVTKVYRDICSQDAECVLPVQCPAHVHDDGVLKCKTILGRVGICCKTGQNHTALFNEKVRGHHVVHADLEAMGDVTRRSRLELSELHLREMKILTHSRSALVPLGTASYGHFRNSRLHSMHDLLEVMSVANRALEIALATRAFKDRQGVTNRQLEYGMIHQDLSQTPLGAACVPPPVCPPVPPRFRKIDGSCNNINNPSWGMPLTPYSRLLPPVYHDGIWTPRVSEDQGQPLTSPRLISTTLFSDEDIPNPDYTLMLMQFGQFISHDITQSLDTSFANGSAISCCSEDGSAEIPHEFRHFACFPVVIPRKDPFFGRYSQGCMNFVRSVLAPRHDCTLGYAQQMNKVSHYIDGSAIYGSSPDQTRALRSFEFGQLTVFDDFGRHLLPLSEDPDACLTTEQGSACFTSGDTRTNQMVSLTVLHTLFMREHNRIANELAQINPHWQDERIFLVTRQIIIAELQVVTYGEYLPALLGEAAMEEFDLLLERDDSYSYDYNQKVDPSAINEFASAAFRFGHSMVDGVLKIYGKTKLEAAIDIPEVMFHPARMRKHEFYDQMLTTMTTDAIQDVDNSMSDSLTKYMFRAGNPFGVDLAAINIQRGRDHGLRPYNDYRELVGQPRIKSFEEFGPELGERLKSVYVSVDDIDLWVGGLLEPKYGDSVLGLTFRDIIAEQFSRLKQGDKYFFEHDPTINPGYFTPEQLVEIRKVTLSRIICDNRDGILLVRQAPNAFRKPGLPGNEYVDCTSPALPHMNLLYWQD</sequence>
<dbReference type="Pfam" id="PF03098">
    <property type="entry name" value="An_peroxidase"/>
    <property type="match status" value="1"/>
</dbReference>
<dbReference type="InterPro" id="IPR019791">
    <property type="entry name" value="Haem_peroxidase_animal"/>
</dbReference>
<protein>
    <recommendedName>
        <fullName evidence="12">Chorion peroxidase</fullName>
    </recommendedName>
</protein>
<dbReference type="GO" id="GO:0022412">
    <property type="term" value="P:cellular process involved in reproduction in multicellular organism"/>
    <property type="evidence" value="ECO:0007669"/>
    <property type="project" value="UniProtKB-ARBA"/>
</dbReference>
<name>A0A1Y1MHD3_PHOPY</name>
<dbReference type="SUPFAM" id="SSF48113">
    <property type="entry name" value="Heme-dependent peroxidases"/>
    <property type="match status" value="1"/>
</dbReference>
<keyword evidence="6" id="KW-0560">Oxidoreductase</keyword>
<evidence type="ECO:0000256" key="4">
    <source>
        <dbReference type="ARBA" id="ARBA00022617"/>
    </source>
</evidence>
<evidence type="ECO:0000256" key="2">
    <source>
        <dbReference type="ARBA" id="ARBA00022525"/>
    </source>
</evidence>
<dbReference type="InterPro" id="IPR010255">
    <property type="entry name" value="Haem_peroxidase_sf"/>
</dbReference>
<dbReference type="InterPro" id="IPR037120">
    <property type="entry name" value="Haem_peroxidase_sf_animal"/>
</dbReference>
<evidence type="ECO:0000256" key="10">
    <source>
        <dbReference type="SAM" id="SignalP"/>
    </source>
</evidence>
<evidence type="ECO:0008006" key="12">
    <source>
        <dbReference type="Google" id="ProtNLM"/>
    </source>
</evidence>
<keyword evidence="5 10" id="KW-0732">Signal</keyword>
<evidence type="ECO:0000256" key="9">
    <source>
        <dbReference type="PIRSR" id="PIRSR619791-2"/>
    </source>
</evidence>